<dbReference type="AlphaFoldDB" id="A0A1D1YJI1"/>
<feature type="transmembrane region" description="Helical" evidence="2">
    <location>
        <begin position="17"/>
        <end position="36"/>
    </location>
</feature>
<feature type="region of interest" description="Disordered" evidence="1">
    <location>
        <begin position="438"/>
        <end position="480"/>
    </location>
</feature>
<sequence length="893" mass="99110">MCILCVVQKWSRRVVSMLPWLVIPLIGLWALSQLLPPGLRFEITSPRLACVLVLLGTLFWYEIVLPQLSVYWARRSARIRERQRIQAIEMQKLRKTATRRCRNCLTPYRDQNPGGGKFMCSYCGHVSKRPVLDIPGPPGSSGIISNLVKKNSWFCSQDYSAEGSGNWVAPVPRYWVNDGKEQCLTEKSYSGAAVFTWKLLSSVFSCVRWFCRKVLRLGSHVEDGSSDSDHKGLSRKGENGANCQESKGEKAKRKAEEKRQARLEKEMLEEEERKQREEIARLVEERRKLRDEKLEAEKERLKVLAADGERDSRKESERRKQDRRKEKDKGSSKRNSDGEDLERRVNRETEKKHEFDKKGENEKRDSSKPTTESRKMSMEAVHSVKGVANKYKYFDRFRGSFLSSSRGFHGTTFFGKGSHNPTAPPTKSTKSIGGFVDHIQSSGNKSEGHAAGPVIGKASANGDTKSSGTTYSQPVANDLQPRTTTLKKSWHQLFTRSSAISPCPDANAMKKFDQMGQPEAQISQLLDQKVQSHPLHDQFQFGQSLGFTAYPLMNGSLAGNSVSPLFADSRFPIGGELDHNFTTEEAELFEDPCYVPDPASLLGPVSESLDEFAGDPGTGFITDYQSEPPHILKNRFDSVEANKPSPIESPMSKLRTSGEKHNTSGPCTPKSRDQGASPVGEPSNVSEQGTWQMWSSTLYPDGRDLVGGPASWLLPLGQNKSNHEEIVHPPPHSSIVSHGLDANILQSSFNHSQKAHVGNQKGGTFSPFTPILSKNDPWSQGSIFHPLPGDAENHFPSLNFHDNASQSEKAYESPKTSAVSHPFDHYPASVWTKRNWAVPDEDDAGNSNVIGSHIGGFLSANPDVQSGLSVERGYGSGSVGNGYNVTDRETVSS</sequence>
<feature type="region of interest" description="Disordered" evidence="1">
    <location>
        <begin position="861"/>
        <end position="893"/>
    </location>
</feature>
<gene>
    <name evidence="4" type="primary">NST1_13</name>
    <name evidence="3" type="synonym">NST1_11</name>
    <name evidence="3" type="ORF">g.25581</name>
    <name evidence="4" type="ORF">g.25583</name>
</gene>
<feature type="region of interest" description="Disordered" evidence="1">
    <location>
        <begin position="307"/>
        <end position="379"/>
    </location>
</feature>
<feature type="compositionally biased region" description="Basic and acidic residues" evidence="1">
    <location>
        <begin position="307"/>
        <end position="377"/>
    </location>
</feature>
<reference evidence="4" key="1">
    <citation type="submission" date="2015-07" db="EMBL/GenBank/DDBJ databases">
        <title>Transcriptome Assembly of Anthurium amnicola.</title>
        <authorList>
            <person name="Suzuki J."/>
        </authorList>
    </citation>
    <scope>NUCLEOTIDE SEQUENCE</scope>
</reference>
<dbReference type="EMBL" id="GDJX01013985">
    <property type="protein sequence ID" value="JAT53951.1"/>
    <property type="molecule type" value="Transcribed_RNA"/>
</dbReference>
<evidence type="ECO:0000256" key="1">
    <source>
        <dbReference type="SAM" id="MobiDB-lite"/>
    </source>
</evidence>
<name>A0A1D1YJI1_9ARAE</name>
<feature type="compositionally biased region" description="Polar residues" evidence="1">
    <location>
        <begin position="461"/>
        <end position="480"/>
    </location>
</feature>
<feature type="compositionally biased region" description="Basic and acidic residues" evidence="1">
    <location>
        <begin position="246"/>
        <end position="276"/>
    </location>
</feature>
<keyword evidence="2" id="KW-0812">Transmembrane</keyword>
<accession>A0A1D1YJI1</accession>
<proteinExistence type="predicted"/>
<protein>
    <submittedName>
        <fullName evidence="4">Stress response protein NST1</fullName>
    </submittedName>
</protein>
<keyword evidence="2" id="KW-1133">Transmembrane helix</keyword>
<evidence type="ECO:0000256" key="2">
    <source>
        <dbReference type="SAM" id="Phobius"/>
    </source>
</evidence>
<feature type="region of interest" description="Disordered" evidence="1">
    <location>
        <begin position="221"/>
        <end position="276"/>
    </location>
</feature>
<dbReference type="CDD" id="cd22265">
    <property type="entry name" value="UDM1_RNF168"/>
    <property type="match status" value="1"/>
</dbReference>
<dbReference type="EMBL" id="GDJX01013140">
    <property type="protein sequence ID" value="JAT54796.1"/>
    <property type="molecule type" value="Transcribed_RNA"/>
</dbReference>
<evidence type="ECO:0000313" key="3">
    <source>
        <dbReference type="EMBL" id="JAT53951.1"/>
    </source>
</evidence>
<feature type="compositionally biased region" description="Basic and acidic residues" evidence="1">
    <location>
        <begin position="221"/>
        <end position="238"/>
    </location>
</feature>
<organism evidence="4">
    <name type="scientific">Anthurium amnicola</name>
    <dbReference type="NCBI Taxonomy" id="1678845"/>
    <lineage>
        <taxon>Eukaryota</taxon>
        <taxon>Viridiplantae</taxon>
        <taxon>Streptophyta</taxon>
        <taxon>Embryophyta</taxon>
        <taxon>Tracheophyta</taxon>
        <taxon>Spermatophyta</taxon>
        <taxon>Magnoliopsida</taxon>
        <taxon>Liliopsida</taxon>
        <taxon>Araceae</taxon>
        <taxon>Pothoideae</taxon>
        <taxon>Potheae</taxon>
        <taxon>Anthurium</taxon>
    </lineage>
</organism>
<evidence type="ECO:0000313" key="4">
    <source>
        <dbReference type="EMBL" id="JAT54796.1"/>
    </source>
</evidence>
<feature type="region of interest" description="Disordered" evidence="1">
    <location>
        <begin position="638"/>
        <end position="688"/>
    </location>
</feature>
<keyword evidence="2" id="KW-0472">Membrane</keyword>